<evidence type="ECO:0000313" key="2">
    <source>
        <dbReference type="EMBL" id="OTP80846.1"/>
    </source>
</evidence>
<dbReference type="EMBL" id="NBTY01000003">
    <property type="protein sequence ID" value="OTP80846.1"/>
    <property type="molecule type" value="Genomic_DNA"/>
</dbReference>
<evidence type="ECO:0000313" key="3">
    <source>
        <dbReference type="Proteomes" id="UP000194546"/>
    </source>
</evidence>
<name>A0A242NB32_CABSO</name>
<dbReference type="Proteomes" id="UP000194546">
    <property type="component" value="Unassembled WGS sequence"/>
</dbReference>
<accession>A0A242NB32</accession>
<feature type="region of interest" description="Disordered" evidence="1">
    <location>
        <begin position="28"/>
        <end position="47"/>
    </location>
</feature>
<dbReference type="AlphaFoldDB" id="A0A242NB32"/>
<gene>
    <name evidence="2" type="ORF">PAMC26510_01185</name>
</gene>
<proteinExistence type="predicted"/>
<organism evidence="2 3">
    <name type="scientific">Caballeronia sordidicola</name>
    <name type="common">Burkholderia sordidicola</name>
    <dbReference type="NCBI Taxonomy" id="196367"/>
    <lineage>
        <taxon>Bacteria</taxon>
        <taxon>Pseudomonadati</taxon>
        <taxon>Pseudomonadota</taxon>
        <taxon>Betaproteobacteria</taxon>
        <taxon>Burkholderiales</taxon>
        <taxon>Burkholderiaceae</taxon>
        <taxon>Caballeronia</taxon>
    </lineage>
</organism>
<sequence>MESLERAEAAWTWLRAEGGARREREGCIDMKDPQAGKTVRVSHSSGD</sequence>
<reference evidence="2 3" key="1">
    <citation type="submission" date="2017-03" db="EMBL/GenBank/DDBJ databases">
        <title>Genome analysis of strain PAMC 26510.</title>
        <authorList>
            <person name="Oh H.-M."/>
            <person name="Yang J.-A."/>
        </authorList>
    </citation>
    <scope>NUCLEOTIDE SEQUENCE [LARGE SCALE GENOMIC DNA]</scope>
    <source>
        <strain evidence="2 3">PAMC 26510</strain>
    </source>
</reference>
<protein>
    <submittedName>
        <fullName evidence="2">Uncharacterized protein</fullName>
    </submittedName>
</protein>
<evidence type="ECO:0000256" key="1">
    <source>
        <dbReference type="SAM" id="MobiDB-lite"/>
    </source>
</evidence>
<comment type="caution">
    <text evidence="2">The sequence shown here is derived from an EMBL/GenBank/DDBJ whole genome shotgun (WGS) entry which is preliminary data.</text>
</comment>